<sequence>MKNPIYQTSDSNVIFGYFKRMLQGNMQNWLTTRSISPLFAMLLRSLGVQTKLLGMSTMFREREKEEFLEAGGDGFIEKPLHPSKFVPILQELDSN</sequence>
<evidence type="ECO:0000313" key="2">
    <source>
        <dbReference type="Proteomes" id="UP000238479"/>
    </source>
</evidence>
<protein>
    <submittedName>
        <fullName evidence="1">Putative CheY-like superfamily protein</fullName>
    </submittedName>
</protein>
<dbReference type="Proteomes" id="UP000238479">
    <property type="component" value="Chromosome 6"/>
</dbReference>
<keyword evidence="2" id="KW-1185">Reference proteome</keyword>
<name>A0A2P6PUK8_ROSCH</name>
<dbReference type="SUPFAM" id="SSF52172">
    <property type="entry name" value="CheY-like"/>
    <property type="match status" value="1"/>
</dbReference>
<reference evidence="1 2" key="1">
    <citation type="journal article" date="2018" name="Nat. Genet.">
        <title>The Rosa genome provides new insights in the design of modern roses.</title>
        <authorList>
            <person name="Bendahmane M."/>
        </authorList>
    </citation>
    <scope>NUCLEOTIDE SEQUENCE [LARGE SCALE GENOMIC DNA]</scope>
    <source>
        <strain evidence="2">cv. Old Blush</strain>
    </source>
</reference>
<dbReference type="Gramene" id="PRQ25611">
    <property type="protein sequence ID" value="PRQ25611"/>
    <property type="gene ID" value="RchiOBHm_Chr6g0285531"/>
</dbReference>
<comment type="caution">
    <text evidence="1">The sequence shown here is derived from an EMBL/GenBank/DDBJ whole genome shotgun (WGS) entry which is preliminary data.</text>
</comment>
<dbReference type="InterPro" id="IPR011006">
    <property type="entry name" value="CheY-like_superfamily"/>
</dbReference>
<dbReference type="EMBL" id="PDCK01000044">
    <property type="protein sequence ID" value="PRQ25611.1"/>
    <property type="molecule type" value="Genomic_DNA"/>
</dbReference>
<proteinExistence type="predicted"/>
<gene>
    <name evidence="1" type="ORF">RchiOBHm_Chr6g0285531</name>
</gene>
<organism evidence="1 2">
    <name type="scientific">Rosa chinensis</name>
    <name type="common">China rose</name>
    <dbReference type="NCBI Taxonomy" id="74649"/>
    <lineage>
        <taxon>Eukaryota</taxon>
        <taxon>Viridiplantae</taxon>
        <taxon>Streptophyta</taxon>
        <taxon>Embryophyta</taxon>
        <taxon>Tracheophyta</taxon>
        <taxon>Spermatophyta</taxon>
        <taxon>Magnoliopsida</taxon>
        <taxon>eudicotyledons</taxon>
        <taxon>Gunneridae</taxon>
        <taxon>Pentapetalae</taxon>
        <taxon>rosids</taxon>
        <taxon>fabids</taxon>
        <taxon>Rosales</taxon>
        <taxon>Rosaceae</taxon>
        <taxon>Rosoideae</taxon>
        <taxon>Rosoideae incertae sedis</taxon>
        <taxon>Rosa</taxon>
    </lineage>
</organism>
<accession>A0A2P6PUK8</accession>
<evidence type="ECO:0000313" key="1">
    <source>
        <dbReference type="EMBL" id="PRQ25611.1"/>
    </source>
</evidence>
<dbReference type="AlphaFoldDB" id="A0A2P6PUK8"/>